<keyword evidence="3" id="KW-1185">Reference proteome</keyword>
<feature type="domain" description="Putative mucin/carbohydrate-binding" evidence="1">
    <location>
        <begin position="165"/>
        <end position="264"/>
    </location>
</feature>
<reference evidence="2 3" key="1">
    <citation type="submission" date="2023-09" db="EMBL/GenBank/DDBJ databases">
        <title>Microbacterium fusihabitans sp. nov., Microbacterium phycihabitans sp. nov., and Microbacterium cervinum sp. nov., isolated from dried seaweeds of beach.</title>
        <authorList>
            <person name="Lee S.D."/>
        </authorList>
    </citation>
    <scope>NUCLEOTIDE SEQUENCE [LARGE SCALE GENOMIC DNA]</scope>
    <source>
        <strain evidence="2 3">KSW4-17</strain>
    </source>
</reference>
<evidence type="ECO:0000313" key="3">
    <source>
        <dbReference type="Proteomes" id="UP001263371"/>
    </source>
</evidence>
<evidence type="ECO:0000313" key="2">
    <source>
        <dbReference type="EMBL" id="MDU0365903.1"/>
    </source>
</evidence>
<dbReference type="SUPFAM" id="SSF49373">
    <property type="entry name" value="Invasin/intimin cell-adhesion fragments"/>
    <property type="match status" value="1"/>
</dbReference>
<sequence length="284" mass="29694">MSAALPAHAAASRTDRVTLTSSRAAAYPDETATVRVTSIDADGRPRAGDAVSLSLDDPARAIIERPTGVTDSSGAYTTSVRVRTDAAPGSLGITASTSSGATSTALEVREATVIRHDETVASTRVLAINVGSMEGRLLAILQSSDATQEALTRTVPVTVTSALGFVGIYDVRSGWIGMSRDGKRLVVTSTGVAPHDYSFTGKLYYQVALQNARGRTLVTVTMNGDDTHDKVVTALDGMSVSNGYRLLVTAAEPSRVRVYADSVQTGSLSTTPQTLTIRGGRFVV</sequence>
<gene>
    <name evidence="2" type="ORF">RWH45_01675</name>
</gene>
<dbReference type="Gene3D" id="2.60.40.10">
    <property type="entry name" value="Immunoglobulins"/>
    <property type="match status" value="1"/>
</dbReference>
<protein>
    <submittedName>
        <fullName evidence="2">Mucin/carbohydrate-binding domain-containing protein</fullName>
    </submittedName>
</protein>
<dbReference type="InterPro" id="IPR004954">
    <property type="entry name" value="Mucin-bd"/>
</dbReference>
<proteinExistence type="predicted"/>
<comment type="caution">
    <text evidence="2">The sequence shown here is derived from an EMBL/GenBank/DDBJ whole genome shotgun (WGS) entry which is preliminary data.</text>
</comment>
<dbReference type="InterPro" id="IPR008964">
    <property type="entry name" value="Invasin/intimin_cell_adhesion"/>
</dbReference>
<dbReference type="InterPro" id="IPR013783">
    <property type="entry name" value="Ig-like_fold"/>
</dbReference>
<dbReference type="Pfam" id="PF03272">
    <property type="entry name" value="Mucin_bdg"/>
    <property type="match status" value="1"/>
</dbReference>
<dbReference type="EMBL" id="JAWDIS010000001">
    <property type="protein sequence ID" value="MDU0365903.1"/>
    <property type="molecule type" value="Genomic_DNA"/>
</dbReference>
<dbReference type="RefSeq" id="WP_315993191.1">
    <property type="nucleotide sequence ID" value="NZ_JAWDIS010000001.1"/>
</dbReference>
<organism evidence="2 3">
    <name type="scientific">Microbacterium galbum</name>
    <dbReference type="NCBI Taxonomy" id="3075994"/>
    <lineage>
        <taxon>Bacteria</taxon>
        <taxon>Bacillati</taxon>
        <taxon>Actinomycetota</taxon>
        <taxon>Actinomycetes</taxon>
        <taxon>Micrococcales</taxon>
        <taxon>Microbacteriaceae</taxon>
        <taxon>Microbacterium</taxon>
    </lineage>
</organism>
<dbReference type="Proteomes" id="UP001263371">
    <property type="component" value="Unassembled WGS sequence"/>
</dbReference>
<accession>A0ABU3T3I0</accession>
<evidence type="ECO:0000259" key="1">
    <source>
        <dbReference type="Pfam" id="PF03272"/>
    </source>
</evidence>
<name>A0ABU3T3I0_9MICO</name>